<gene>
    <name evidence="1" type="ORF">IEC33019_2450</name>
</gene>
<dbReference type="RefSeq" id="WP_099593597.1">
    <property type="nucleotide sequence ID" value="NZ_CP016634.1"/>
</dbReference>
<dbReference type="EMBL" id="CP016634">
    <property type="protein sequence ID" value="ANY87996.1"/>
    <property type="molecule type" value="Genomic_DNA"/>
</dbReference>
<sequence>MKVKTVPASEAAYILRSKLGAVRAWDDTLADMRRGKSTYYGLVLTPYLCSHDGKGTRPYYSLVEIAEFISAALALKPSSTATISLQVREFEVDPTDKRSWKVRVLP</sequence>
<protein>
    <submittedName>
        <fullName evidence="1">Uncharacterized protein</fullName>
    </submittedName>
</protein>
<reference evidence="1" key="1">
    <citation type="submission" date="2016-07" db="EMBL/GenBank/DDBJ databases">
        <title>New class B carbapenemase carried by novel plasmid in Pseudomonas putida enviromental strain in eastern Amazonia.</title>
        <authorList>
            <person name="Souza C.O."/>
            <person name="Lima K.V."/>
            <person name="Brasiliense D.M."/>
            <person name="Perez-Chaparro P.J."/>
            <person name="Mamizuka E.M."/>
            <person name="Lima M.O."/>
            <person name="Lima L.N."/>
            <person name="McCulloch J.A."/>
        </authorList>
    </citation>
    <scope>NUCLEOTIDE SEQUENCE [LARGE SCALE GENOMIC DNA]</scope>
    <source>
        <strain evidence="1">IEC33019</strain>
    </source>
</reference>
<evidence type="ECO:0000313" key="1">
    <source>
        <dbReference type="EMBL" id="ANY87996.1"/>
    </source>
</evidence>
<proteinExistence type="predicted"/>
<organism evidence="1">
    <name type="scientific">Pseudomonas putida</name>
    <name type="common">Arthrobacter siderocapsulatus</name>
    <dbReference type="NCBI Taxonomy" id="303"/>
    <lineage>
        <taxon>Bacteria</taxon>
        <taxon>Pseudomonadati</taxon>
        <taxon>Pseudomonadota</taxon>
        <taxon>Gammaproteobacteria</taxon>
        <taxon>Pseudomonadales</taxon>
        <taxon>Pseudomonadaceae</taxon>
        <taxon>Pseudomonas</taxon>
    </lineage>
</organism>
<accession>A0A1B2F779</accession>
<dbReference type="AlphaFoldDB" id="A0A1B2F779"/>
<name>A0A1B2F779_PSEPU</name>